<feature type="region of interest" description="Disordered" evidence="20">
    <location>
        <begin position="217"/>
        <end position="243"/>
    </location>
</feature>
<keyword evidence="13" id="KW-0119">Carbohydrate metabolism</keyword>
<keyword evidence="23" id="KW-1185">Reference proteome</keyword>
<dbReference type="OrthoDB" id="68336at2759"/>
<evidence type="ECO:0000256" key="13">
    <source>
        <dbReference type="ARBA" id="ARBA00023277"/>
    </source>
</evidence>
<keyword evidence="7" id="KW-0134">Cell wall</keyword>
<keyword evidence="8" id="KW-0964">Secreted</keyword>
<keyword evidence="15" id="KW-0624">Polysaccharide degradation</keyword>
<keyword evidence="6" id="KW-1003">Cell membrane</keyword>
<evidence type="ECO:0000256" key="5">
    <source>
        <dbReference type="ARBA" id="ARBA00012780"/>
    </source>
</evidence>
<organism evidence="22 23">
    <name type="scientific">Babjeviella inositovora NRRL Y-12698</name>
    <dbReference type="NCBI Taxonomy" id="984486"/>
    <lineage>
        <taxon>Eukaryota</taxon>
        <taxon>Fungi</taxon>
        <taxon>Dikarya</taxon>
        <taxon>Ascomycota</taxon>
        <taxon>Saccharomycotina</taxon>
        <taxon>Pichiomycetes</taxon>
        <taxon>Serinales incertae sedis</taxon>
        <taxon>Babjeviella</taxon>
    </lineage>
</organism>
<evidence type="ECO:0000256" key="11">
    <source>
        <dbReference type="ARBA" id="ARBA00023136"/>
    </source>
</evidence>
<evidence type="ECO:0000256" key="10">
    <source>
        <dbReference type="ARBA" id="ARBA00022801"/>
    </source>
</evidence>
<feature type="transmembrane region" description="Helical" evidence="21">
    <location>
        <begin position="358"/>
        <end position="378"/>
    </location>
</feature>
<gene>
    <name evidence="22" type="ORF">BABINDRAFT_169390</name>
</gene>
<dbReference type="RefSeq" id="XP_018982368.1">
    <property type="nucleotide sequence ID" value="XM_019130655.1"/>
</dbReference>
<evidence type="ECO:0000256" key="16">
    <source>
        <dbReference type="ARBA" id="ARBA00037649"/>
    </source>
</evidence>
<feature type="compositionally biased region" description="Polar residues" evidence="20">
    <location>
        <begin position="217"/>
        <end position="242"/>
    </location>
</feature>
<dbReference type="EMBL" id="KV454443">
    <property type="protein sequence ID" value="ODQ77040.1"/>
    <property type="molecule type" value="Genomic_DNA"/>
</dbReference>
<comment type="subcellular location">
    <subcellularLocation>
        <location evidence="3">Cell membrane</location>
        <topology evidence="3">Single-pass type II membrane protein</topology>
    </subcellularLocation>
    <subcellularLocation>
        <location evidence="2">Secreted</location>
        <location evidence="2">Cell wall</location>
    </subcellularLocation>
</comment>
<sequence>MTSAKNPSTRDYSTTSSIKGKYEILDGGDKEVNDLEHDTERDQKIKNRNIFLDSIYSSIPSLPPKPEAVTTPVRPKLAPGIPHYSKPICFSALLVEKEMEKAQVRPRTATSPMRVVRDDKDSRDDKLAVSGKKRCESQPMLNSNVSLNWDTAREMNPITQESLPSMIESESSGAPSDKVSNSDHDNLSYINEKAGKIFDDEIGTPLERSNTVMYNPVENQASPSTSGNTLSSTDGANNTSEKTGILSEEKWLQIENSFLISQAPESFTPTVSSKYIPYCNSAIVGSSALRSSGPGSRGATVNPFFLENVDSGIAPGLAVINETILSGKKSEKMNNRDSALDLPLHSFILPKSYYKRRFYVLMMITGCFIIILFMLGLMQLRNHKSLPINLETAVRNLDAGEKQLLLDMLQGQFNTSNASHSGYDPSTSKTAGHVSKNDSLVNNYFPRGADIPGYNSVAGLPEKYRDDQEIVSLMSDNRLHSVFYGIDYAPRGVMAPTCGATLREVMLDLAVLSRLTTRIRTYGMQCNQASLIFQAIGELNLNMTLAMGIWIGENDRINTQQMNTMRNMLQIYPRRYFESLYIGNEVLFREEMPVNGLVRYINEAKNIVKESGREWANLPVGTSEIGSKMNKQIIDSSDHVGVNIHPFFGGGNVGMATKWTFDFIEEQVESLQAGKGNKKPITISEVGWPYGGGSYKAAVAGPRQFQQFLDSFVCEARRQNYGWYWFEGFDEPWKKVFHSPNSRIETQWGIFTPDRKIKEGITIPWCW</sequence>
<accession>A0A1E3QHD2</accession>
<evidence type="ECO:0000256" key="3">
    <source>
        <dbReference type="ARBA" id="ARBA00004401"/>
    </source>
</evidence>
<evidence type="ECO:0000256" key="17">
    <source>
        <dbReference type="ARBA" id="ARBA00042373"/>
    </source>
</evidence>
<dbReference type="AlphaFoldDB" id="A0A1E3QHD2"/>
<keyword evidence="14" id="KW-0961">Cell wall biogenesis/degradation</keyword>
<dbReference type="PANTHER" id="PTHR16631:SF17">
    <property type="entry name" value="GLUCAN ENDO-1,3-BETA-GLUCOSIDASE BTGC"/>
    <property type="match status" value="1"/>
</dbReference>
<dbReference type="GO" id="GO:0005576">
    <property type="term" value="C:extracellular region"/>
    <property type="evidence" value="ECO:0007669"/>
    <property type="project" value="TreeGrafter"/>
</dbReference>
<keyword evidence="21" id="KW-0812">Transmembrane</keyword>
<evidence type="ECO:0000256" key="19">
    <source>
        <dbReference type="RuleBase" id="RU004335"/>
    </source>
</evidence>
<dbReference type="GO" id="GO:0071555">
    <property type="term" value="P:cell wall organization"/>
    <property type="evidence" value="ECO:0007669"/>
    <property type="project" value="UniProtKB-KW"/>
</dbReference>
<dbReference type="InterPro" id="IPR050732">
    <property type="entry name" value="Beta-glucan_modifiers"/>
</dbReference>
<evidence type="ECO:0000256" key="1">
    <source>
        <dbReference type="ARBA" id="ARBA00000382"/>
    </source>
</evidence>
<comment type="similarity">
    <text evidence="4 19">Belongs to the glycosyl hydrolase 17 family.</text>
</comment>
<feature type="compositionally biased region" description="Polar residues" evidence="20">
    <location>
        <begin position="165"/>
        <end position="174"/>
    </location>
</feature>
<dbReference type="Gene3D" id="3.20.20.80">
    <property type="entry name" value="Glycosidases"/>
    <property type="match status" value="1"/>
</dbReference>
<protein>
    <recommendedName>
        <fullName evidence="5">glucan endo-1,3-beta-D-glucosidase</fullName>
        <ecNumber evidence="5">3.2.1.39</ecNumber>
    </recommendedName>
    <alternativeName>
        <fullName evidence="18">Endo-1,3-beta-glucanase btgC</fullName>
    </alternativeName>
    <alternativeName>
        <fullName evidence="17">Laminarinase btgC</fullName>
    </alternativeName>
</protein>
<evidence type="ECO:0000256" key="7">
    <source>
        <dbReference type="ARBA" id="ARBA00022512"/>
    </source>
</evidence>
<evidence type="ECO:0000256" key="9">
    <source>
        <dbReference type="ARBA" id="ARBA00022729"/>
    </source>
</evidence>
<keyword evidence="10 22" id="KW-0378">Hydrolase</keyword>
<dbReference type="GO" id="GO:0000272">
    <property type="term" value="P:polysaccharide catabolic process"/>
    <property type="evidence" value="ECO:0007669"/>
    <property type="project" value="UniProtKB-KW"/>
</dbReference>
<keyword evidence="12" id="KW-0325">Glycoprotein</keyword>
<evidence type="ECO:0000313" key="23">
    <source>
        <dbReference type="Proteomes" id="UP000094336"/>
    </source>
</evidence>
<proteinExistence type="inferred from homology"/>
<keyword evidence="9" id="KW-0732">Signal</keyword>
<dbReference type="Pfam" id="PF00332">
    <property type="entry name" value="Glyco_hydro_17"/>
    <property type="match status" value="1"/>
</dbReference>
<evidence type="ECO:0000256" key="18">
    <source>
        <dbReference type="ARBA" id="ARBA00043078"/>
    </source>
</evidence>
<evidence type="ECO:0000256" key="21">
    <source>
        <dbReference type="SAM" id="Phobius"/>
    </source>
</evidence>
<dbReference type="GO" id="GO:0009986">
    <property type="term" value="C:cell surface"/>
    <property type="evidence" value="ECO:0007669"/>
    <property type="project" value="TreeGrafter"/>
</dbReference>
<dbReference type="EC" id="3.2.1.39" evidence="5"/>
<comment type="catalytic activity">
    <reaction evidence="1">
        <text>Hydrolysis of (1-&gt;3)-beta-D-glucosidic linkages in (1-&gt;3)-beta-D-glucans.</text>
        <dbReference type="EC" id="3.2.1.39"/>
    </reaction>
</comment>
<evidence type="ECO:0000256" key="20">
    <source>
        <dbReference type="SAM" id="MobiDB-lite"/>
    </source>
</evidence>
<name>A0A1E3QHD2_9ASCO</name>
<comment type="function">
    <text evidence="16">Glucanases play a role in cell expansion during growth, in cell-cell fusion during mating, and in spore release during sporulation. This enzyme may be involved in beta-glucan degradation. Active on laminarin and lichenan.</text>
</comment>
<dbReference type="PANTHER" id="PTHR16631">
    <property type="entry name" value="GLUCAN 1,3-BETA-GLUCOSIDASE"/>
    <property type="match status" value="1"/>
</dbReference>
<evidence type="ECO:0000256" key="12">
    <source>
        <dbReference type="ARBA" id="ARBA00023180"/>
    </source>
</evidence>
<dbReference type="SUPFAM" id="SSF51445">
    <property type="entry name" value="(Trans)glycosidases"/>
    <property type="match status" value="1"/>
</dbReference>
<dbReference type="Proteomes" id="UP000094336">
    <property type="component" value="Unassembled WGS sequence"/>
</dbReference>
<evidence type="ECO:0000256" key="8">
    <source>
        <dbReference type="ARBA" id="ARBA00022525"/>
    </source>
</evidence>
<dbReference type="GO" id="GO:0009277">
    <property type="term" value="C:fungal-type cell wall"/>
    <property type="evidence" value="ECO:0007669"/>
    <property type="project" value="TreeGrafter"/>
</dbReference>
<reference evidence="23" key="1">
    <citation type="submission" date="2016-05" db="EMBL/GenBank/DDBJ databases">
        <title>Comparative genomics of biotechnologically important yeasts.</title>
        <authorList>
            <consortium name="DOE Joint Genome Institute"/>
            <person name="Riley R."/>
            <person name="Haridas S."/>
            <person name="Wolfe K.H."/>
            <person name="Lopes M.R."/>
            <person name="Hittinger C.T."/>
            <person name="Goker M."/>
            <person name="Salamov A."/>
            <person name="Wisecaver J."/>
            <person name="Long T.M."/>
            <person name="Aerts A.L."/>
            <person name="Barry K."/>
            <person name="Choi C."/>
            <person name="Clum A."/>
            <person name="Coughlan A.Y."/>
            <person name="Deshpande S."/>
            <person name="Douglass A.P."/>
            <person name="Hanson S.J."/>
            <person name="Klenk H.-P."/>
            <person name="Labutti K."/>
            <person name="Lapidus A."/>
            <person name="Lindquist E."/>
            <person name="Lipzen A."/>
            <person name="Meier-Kolthoff J.P."/>
            <person name="Ohm R.A."/>
            <person name="Otillar R.P."/>
            <person name="Pangilinan J."/>
            <person name="Peng Y."/>
            <person name="Rokas A."/>
            <person name="Rosa C.A."/>
            <person name="Scheuner C."/>
            <person name="Sibirny A.A."/>
            <person name="Slot J.C."/>
            <person name="Stielow J.B."/>
            <person name="Sun H."/>
            <person name="Kurtzman C.P."/>
            <person name="Blackwell M."/>
            <person name="Grigoriev I.V."/>
            <person name="Jeffries T.W."/>
        </authorList>
    </citation>
    <scope>NUCLEOTIDE SEQUENCE [LARGE SCALE GENOMIC DNA]</scope>
    <source>
        <strain evidence="23">NRRL Y-12698</strain>
    </source>
</reference>
<feature type="region of interest" description="Disordered" evidence="20">
    <location>
        <begin position="1"/>
        <end position="20"/>
    </location>
</feature>
<dbReference type="STRING" id="984486.A0A1E3QHD2"/>
<feature type="region of interest" description="Disordered" evidence="20">
    <location>
        <begin position="165"/>
        <end position="185"/>
    </location>
</feature>
<evidence type="ECO:0000256" key="6">
    <source>
        <dbReference type="ARBA" id="ARBA00022475"/>
    </source>
</evidence>
<evidence type="ECO:0000256" key="15">
    <source>
        <dbReference type="ARBA" id="ARBA00023326"/>
    </source>
</evidence>
<evidence type="ECO:0000256" key="4">
    <source>
        <dbReference type="ARBA" id="ARBA00008773"/>
    </source>
</evidence>
<dbReference type="GO" id="GO:0042973">
    <property type="term" value="F:glucan endo-1,3-beta-D-glucosidase activity"/>
    <property type="evidence" value="ECO:0007669"/>
    <property type="project" value="UniProtKB-EC"/>
</dbReference>
<evidence type="ECO:0000256" key="14">
    <source>
        <dbReference type="ARBA" id="ARBA00023316"/>
    </source>
</evidence>
<feature type="region of interest" description="Disordered" evidence="20">
    <location>
        <begin position="103"/>
        <end position="132"/>
    </location>
</feature>
<keyword evidence="11 21" id="KW-0472">Membrane</keyword>
<evidence type="ECO:0000313" key="22">
    <source>
        <dbReference type="EMBL" id="ODQ77040.1"/>
    </source>
</evidence>
<dbReference type="InterPro" id="IPR017853">
    <property type="entry name" value="GH"/>
</dbReference>
<evidence type="ECO:0000256" key="2">
    <source>
        <dbReference type="ARBA" id="ARBA00004191"/>
    </source>
</evidence>
<keyword evidence="21" id="KW-1133">Transmembrane helix</keyword>
<feature type="compositionally biased region" description="Basic and acidic residues" evidence="20">
    <location>
        <begin position="115"/>
        <end position="127"/>
    </location>
</feature>
<dbReference type="GO" id="GO:0005886">
    <property type="term" value="C:plasma membrane"/>
    <property type="evidence" value="ECO:0007669"/>
    <property type="project" value="UniProtKB-SubCell"/>
</dbReference>
<feature type="compositionally biased region" description="Polar residues" evidence="20">
    <location>
        <begin position="1"/>
        <end position="18"/>
    </location>
</feature>
<dbReference type="InterPro" id="IPR000490">
    <property type="entry name" value="Glyco_hydro_17"/>
</dbReference>
<dbReference type="GeneID" id="30148508"/>